<organism evidence="5 6">
    <name type="scientific">Sphingomonas liriopis</name>
    <dbReference type="NCBI Taxonomy" id="2949094"/>
    <lineage>
        <taxon>Bacteria</taxon>
        <taxon>Pseudomonadati</taxon>
        <taxon>Pseudomonadota</taxon>
        <taxon>Alphaproteobacteria</taxon>
        <taxon>Sphingomonadales</taxon>
        <taxon>Sphingomonadaceae</taxon>
        <taxon>Sphingomonas</taxon>
    </lineage>
</organism>
<dbReference type="SUPFAM" id="SSF53335">
    <property type="entry name" value="S-adenosyl-L-methionine-dependent methyltransferases"/>
    <property type="match status" value="1"/>
</dbReference>
<dbReference type="AlphaFoldDB" id="A0A9X2HSD3"/>
<keyword evidence="2" id="KW-0808">Transferase</keyword>
<accession>A0A9X2HSD3</accession>
<evidence type="ECO:0000313" key="6">
    <source>
        <dbReference type="Proteomes" id="UP001139486"/>
    </source>
</evidence>
<feature type="domain" description="Methyltransferase" evidence="4">
    <location>
        <begin position="49"/>
        <end position="141"/>
    </location>
</feature>
<dbReference type="PANTHER" id="PTHR43464">
    <property type="entry name" value="METHYLTRANSFERASE"/>
    <property type="match status" value="1"/>
</dbReference>
<dbReference type="Gene3D" id="3.40.50.150">
    <property type="entry name" value="Vaccinia Virus protein VP39"/>
    <property type="match status" value="1"/>
</dbReference>
<keyword evidence="1 5" id="KW-0489">Methyltransferase</keyword>
<dbReference type="InterPro" id="IPR041698">
    <property type="entry name" value="Methyltransf_25"/>
</dbReference>
<keyword evidence="3" id="KW-0949">S-adenosyl-L-methionine</keyword>
<comment type="caution">
    <text evidence="5">The sequence shown here is derived from an EMBL/GenBank/DDBJ whole genome shotgun (WGS) entry which is preliminary data.</text>
</comment>
<gene>
    <name evidence="5" type="ORF">M9979_15700</name>
</gene>
<keyword evidence="6" id="KW-1185">Reference proteome</keyword>
<evidence type="ECO:0000256" key="1">
    <source>
        <dbReference type="ARBA" id="ARBA00022603"/>
    </source>
</evidence>
<dbReference type="RefSeq" id="WP_254290303.1">
    <property type="nucleotide sequence ID" value="NZ_JAMLDY010000024.1"/>
</dbReference>
<name>A0A9X2HSD3_9SPHN</name>
<dbReference type="EMBL" id="JAMLDY010000024">
    <property type="protein sequence ID" value="MCP3736313.1"/>
    <property type="molecule type" value="Genomic_DNA"/>
</dbReference>
<protein>
    <submittedName>
        <fullName evidence="5">Class I SAM-dependent methyltransferase</fullName>
    </submittedName>
</protein>
<dbReference type="PANTHER" id="PTHR43464:SF19">
    <property type="entry name" value="UBIQUINONE BIOSYNTHESIS O-METHYLTRANSFERASE, MITOCHONDRIAL"/>
    <property type="match status" value="1"/>
</dbReference>
<sequence>MTAAIDWRTRVGSVWAEEWQRTDRIFAGLAPHLDAAIRTAAPAASFAALDIGCGAGTTAAALAAAHPDGRITGVDVSADLLAVARTRHDALTNLTFRHADALEAAADLAPLDLLVSRHGVMFFAEPEPAFARLRAATRPGGALVFSCFASIADNPWATLVAPAPAPSPHYTPGPFAFADTTRVATLLAASGWRDAQPQLVRFAYRVADSDDPVEEAFAFFARIGPAARALHDATPSERAGLAVLLRDRLAAQRNGAVIDFPAAAWIWTARATGELP</sequence>
<dbReference type="GO" id="GO:0032259">
    <property type="term" value="P:methylation"/>
    <property type="evidence" value="ECO:0007669"/>
    <property type="project" value="UniProtKB-KW"/>
</dbReference>
<dbReference type="Proteomes" id="UP001139486">
    <property type="component" value="Unassembled WGS sequence"/>
</dbReference>
<dbReference type="GO" id="GO:0008168">
    <property type="term" value="F:methyltransferase activity"/>
    <property type="evidence" value="ECO:0007669"/>
    <property type="project" value="UniProtKB-KW"/>
</dbReference>
<dbReference type="InterPro" id="IPR029063">
    <property type="entry name" value="SAM-dependent_MTases_sf"/>
</dbReference>
<evidence type="ECO:0000313" key="5">
    <source>
        <dbReference type="EMBL" id="MCP3736313.1"/>
    </source>
</evidence>
<evidence type="ECO:0000256" key="3">
    <source>
        <dbReference type="ARBA" id="ARBA00022691"/>
    </source>
</evidence>
<proteinExistence type="predicted"/>
<reference evidence="5" key="1">
    <citation type="submission" date="2022-05" db="EMBL/GenBank/DDBJ databases">
        <title>Sphingomonas sp. strain RP10 Genome sequencing and assembly.</title>
        <authorList>
            <person name="Kim I."/>
        </authorList>
    </citation>
    <scope>NUCLEOTIDE SEQUENCE</scope>
    <source>
        <strain evidence="5">RP10</strain>
    </source>
</reference>
<dbReference type="Pfam" id="PF13649">
    <property type="entry name" value="Methyltransf_25"/>
    <property type="match status" value="1"/>
</dbReference>
<evidence type="ECO:0000259" key="4">
    <source>
        <dbReference type="Pfam" id="PF13649"/>
    </source>
</evidence>
<evidence type="ECO:0000256" key="2">
    <source>
        <dbReference type="ARBA" id="ARBA00022679"/>
    </source>
</evidence>
<dbReference type="CDD" id="cd02440">
    <property type="entry name" value="AdoMet_MTases"/>
    <property type="match status" value="1"/>
</dbReference>